<dbReference type="AlphaFoldDB" id="A0AAV7L4J3"/>
<dbReference type="EMBL" id="JANPWB010000016">
    <property type="protein sequence ID" value="KAJ1082655.1"/>
    <property type="molecule type" value="Genomic_DNA"/>
</dbReference>
<protein>
    <submittedName>
        <fullName evidence="2">Uncharacterized protein</fullName>
    </submittedName>
</protein>
<sequence>MESQNKNDRPLRLPSDPEVLGLRRGPFLDAAERAEGPREYRVVAPSSRPRTGGEALELHPRGNSSPLQSGTRPPAEPALRQPGAAAWCLQRRGTAPPGSRDS</sequence>
<reference evidence="2" key="1">
    <citation type="journal article" date="2022" name="bioRxiv">
        <title>Sequencing and chromosome-scale assembly of the giantPleurodeles waltlgenome.</title>
        <authorList>
            <person name="Brown T."/>
            <person name="Elewa A."/>
            <person name="Iarovenko S."/>
            <person name="Subramanian E."/>
            <person name="Araus A.J."/>
            <person name="Petzold A."/>
            <person name="Susuki M."/>
            <person name="Suzuki K.-i.T."/>
            <person name="Hayashi T."/>
            <person name="Toyoda A."/>
            <person name="Oliveira C."/>
            <person name="Osipova E."/>
            <person name="Leigh N.D."/>
            <person name="Simon A."/>
            <person name="Yun M.H."/>
        </authorList>
    </citation>
    <scope>NUCLEOTIDE SEQUENCE</scope>
    <source>
        <strain evidence="2">20211129_DDA</strain>
        <tissue evidence="2">Liver</tissue>
    </source>
</reference>
<feature type="compositionally biased region" description="Basic and acidic residues" evidence="1">
    <location>
        <begin position="30"/>
        <end position="41"/>
    </location>
</feature>
<evidence type="ECO:0000313" key="2">
    <source>
        <dbReference type="EMBL" id="KAJ1082655.1"/>
    </source>
</evidence>
<accession>A0AAV7L4J3</accession>
<feature type="region of interest" description="Disordered" evidence="1">
    <location>
        <begin position="1"/>
        <end position="102"/>
    </location>
</feature>
<feature type="compositionally biased region" description="Polar residues" evidence="1">
    <location>
        <begin position="62"/>
        <end position="71"/>
    </location>
</feature>
<keyword evidence="3" id="KW-1185">Reference proteome</keyword>
<name>A0AAV7L4J3_PLEWA</name>
<dbReference type="Proteomes" id="UP001066276">
    <property type="component" value="Chromosome 12"/>
</dbReference>
<organism evidence="2 3">
    <name type="scientific">Pleurodeles waltl</name>
    <name type="common">Iberian ribbed newt</name>
    <dbReference type="NCBI Taxonomy" id="8319"/>
    <lineage>
        <taxon>Eukaryota</taxon>
        <taxon>Metazoa</taxon>
        <taxon>Chordata</taxon>
        <taxon>Craniata</taxon>
        <taxon>Vertebrata</taxon>
        <taxon>Euteleostomi</taxon>
        <taxon>Amphibia</taxon>
        <taxon>Batrachia</taxon>
        <taxon>Caudata</taxon>
        <taxon>Salamandroidea</taxon>
        <taxon>Salamandridae</taxon>
        <taxon>Pleurodelinae</taxon>
        <taxon>Pleurodeles</taxon>
    </lineage>
</organism>
<feature type="compositionally biased region" description="Basic and acidic residues" evidence="1">
    <location>
        <begin position="1"/>
        <end position="11"/>
    </location>
</feature>
<gene>
    <name evidence="2" type="ORF">NDU88_002820</name>
</gene>
<comment type="caution">
    <text evidence="2">The sequence shown here is derived from an EMBL/GenBank/DDBJ whole genome shotgun (WGS) entry which is preliminary data.</text>
</comment>
<evidence type="ECO:0000313" key="3">
    <source>
        <dbReference type="Proteomes" id="UP001066276"/>
    </source>
</evidence>
<proteinExistence type="predicted"/>
<evidence type="ECO:0000256" key="1">
    <source>
        <dbReference type="SAM" id="MobiDB-lite"/>
    </source>
</evidence>